<reference evidence="3 4" key="1">
    <citation type="submission" date="2017-09" db="EMBL/GenBank/DDBJ databases">
        <title>Genome sequencing of Besnoitia besnoiti strain Bb-Ger1.</title>
        <authorList>
            <person name="Schares G."/>
            <person name="Venepally P."/>
            <person name="Lorenzi H.A."/>
        </authorList>
    </citation>
    <scope>NUCLEOTIDE SEQUENCE [LARGE SCALE GENOMIC DNA]</scope>
    <source>
        <strain evidence="3 4">Bb-Ger1</strain>
    </source>
</reference>
<dbReference type="EMBL" id="NWUJ01000010">
    <property type="protein sequence ID" value="PFH32681.1"/>
    <property type="molecule type" value="Genomic_DNA"/>
</dbReference>
<proteinExistence type="predicted"/>
<dbReference type="GeneID" id="40306355"/>
<dbReference type="Proteomes" id="UP000224006">
    <property type="component" value="Chromosome IX"/>
</dbReference>
<dbReference type="OrthoDB" id="333157at2759"/>
<feature type="compositionally biased region" description="Low complexity" evidence="2">
    <location>
        <begin position="92"/>
        <end position="102"/>
    </location>
</feature>
<dbReference type="KEGG" id="bbes:BESB_012930"/>
<feature type="compositionally biased region" description="Low complexity" evidence="2">
    <location>
        <begin position="66"/>
        <end position="85"/>
    </location>
</feature>
<dbReference type="RefSeq" id="XP_029216690.1">
    <property type="nucleotide sequence ID" value="XM_029360023.1"/>
</dbReference>
<dbReference type="VEuPathDB" id="ToxoDB:BESB_012930"/>
<evidence type="ECO:0000313" key="3">
    <source>
        <dbReference type="EMBL" id="PFH32681.1"/>
    </source>
</evidence>
<feature type="compositionally biased region" description="Acidic residues" evidence="2">
    <location>
        <begin position="356"/>
        <end position="375"/>
    </location>
</feature>
<evidence type="ECO:0000256" key="2">
    <source>
        <dbReference type="SAM" id="MobiDB-lite"/>
    </source>
</evidence>
<comment type="caution">
    <text evidence="3">The sequence shown here is derived from an EMBL/GenBank/DDBJ whole genome shotgun (WGS) entry which is preliminary data.</text>
</comment>
<feature type="compositionally biased region" description="Low complexity" evidence="2">
    <location>
        <begin position="416"/>
        <end position="425"/>
    </location>
</feature>
<feature type="region of interest" description="Disordered" evidence="2">
    <location>
        <begin position="66"/>
        <end position="102"/>
    </location>
</feature>
<sequence>MVAPARASSLSADAYARRLAGSSSGKRLSLLSFSPAFSRVSTLFAVPASLCVLFLASSCFSLPPTSTPTSSPAHASHLSLSTSSPSDRRAHASSSSSGANTHSYASSVPHFSFAEGSDTALGVSPLSPGGGHLPGNIKSVMLRVEGEDGRFYNLDVASVYAVAPTPGSQGAPVLYPASAGAAALPPATAAGVQAPEEKSSMWKMVGQHAVSTAVASFLLLAMGEAYSWFKRRSQEKKMNKWRQELAQEREMLVAELRAVERKLRALEKLEVASEEEDKKMTARQRAQLASLREEKEDLTYQLRRNEFQTNQVYGFPGGKPGAAGGVAGVAARASRAFRGTRGKGVVTSSRSQRSESEDETVAEEEEETEEEDDFPPSEGGVTGHRLGDGGTDSAARAGDKDGAISGAEQAGANSDAGATETGAAAAKREKSGREKDTREAKTADATAGPRRKKNGDARRPKSALEEEDEALVRGDGGLPAERMRYMTQILQEHPGLSPAEAIQMANQIQASEQARAHRRWP</sequence>
<keyword evidence="1" id="KW-0175">Coiled coil</keyword>
<accession>A0A2A9M8P4</accession>
<feature type="region of interest" description="Disordered" evidence="2">
    <location>
        <begin position="338"/>
        <end position="479"/>
    </location>
</feature>
<feature type="compositionally biased region" description="Basic and acidic residues" evidence="2">
    <location>
        <begin position="454"/>
        <end position="464"/>
    </location>
</feature>
<evidence type="ECO:0000313" key="4">
    <source>
        <dbReference type="Proteomes" id="UP000224006"/>
    </source>
</evidence>
<gene>
    <name evidence="3" type="ORF">BESB_012930</name>
</gene>
<feature type="compositionally biased region" description="Basic and acidic residues" evidence="2">
    <location>
        <begin position="426"/>
        <end position="442"/>
    </location>
</feature>
<keyword evidence="4" id="KW-1185">Reference proteome</keyword>
<organism evidence="3 4">
    <name type="scientific">Besnoitia besnoiti</name>
    <name type="common">Apicomplexan protozoan</name>
    <dbReference type="NCBI Taxonomy" id="94643"/>
    <lineage>
        <taxon>Eukaryota</taxon>
        <taxon>Sar</taxon>
        <taxon>Alveolata</taxon>
        <taxon>Apicomplexa</taxon>
        <taxon>Conoidasida</taxon>
        <taxon>Coccidia</taxon>
        <taxon>Eucoccidiorida</taxon>
        <taxon>Eimeriorina</taxon>
        <taxon>Sarcocystidae</taxon>
        <taxon>Besnoitia</taxon>
    </lineage>
</organism>
<name>A0A2A9M8P4_BESBE</name>
<evidence type="ECO:0000256" key="1">
    <source>
        <dbReference type="SAM" id="Coils"/>
    </source>
</evidence>
<dbReference type="AlphaFoldDB" id="A0A2A9M8P4"/>
<feature type="coiled-coil region" evidence="1">
    <location>
        <begin position="231"/>
        <end position="308"/>
    </location>
</feature>
<protein>
    <submittedName>
        <fullName evidence="3">Uncharacterized protein</fullName>
    </submittedName>
</protein>